<dbReference type="AlphaFoldDB" id="A0A0L0N8J0"/>
<organism evidence="1 2">
    <name type="scientific">Tolypocladium ophioglossoides (strain CBS 100239)</name>
    <name type="common">Snaketongue truffleclub</name>
    <name type="synonym">Elaphocordyceps ophioglossoides</name>
    <dbReference type="NCBI Taxonomy" id="1163406"/>
    <lineage>
        <taxon>Eukaryota</taxon>
        <taxon>Fungi</taxon>
        <taxon>Dikarya</taxon>
        <taxon>Ascomycota</taxon>
        <taxon>Pezizomycotina</taxon>
        <taxon>Sordariomycetes</taxon>
        <taxon>Hypocreomycetidae</taxon>
        <taxon>Hypocreales</taxon>
        <taxon>Ophiocordycipitaceae</taxon>
        <taxon>Tolypocladium</taxon>
    </lineage>
</organism>
<comment type="caution">
    <text evidence="1">The sequence shown here is derived from an EMBL/GenBank/DDBJ whole genome shotgun (WGS) entry which is preliminary data.</text>
</comment>
<evidence type="ECO:0000313" key="1">
    <source>
        <dbReference type="EMBL" id="KND90458.1"/>
    </source>
</evidence>
<dbReference type="EMBL" id="LFRF01000013">
    <property type="protein sequence ID" value="KND90458.1"/>
    <property type="molecule type" value="Genomic_DNA"/>
</dbReference>
<dbReference type="OrthoDB" id="10259236at2759"/>
<name>A0A0L0N8J0_TOLOC</name>
<keyword evidence="2" id="KW-1185">Reference proteome</keyword>
<reference evidence="1 2" key="1">
    <citation type="journal article" date="2015" name="BMC Genomics">
        <title>The genome of the truffle-parasite Tolypocladium ophioglossoides and the evolution of antifungal peptaibiotics.</title>
        <authorList>
            <person name="Quandt C.A."/>
            <person name="Bushley K.E."/>
            <person name="Spatafora J.W."/>
        </authorList>
    </citation>
    <scope>NUCLEOTIDE SEQUENCE [LARGE SCALE GENOMIC DNA]</scope>
    <source>
        <strain evidence="1 2">CBS 100239</strain>
    </source>
</reference>
<evidence type="ECO:0000313" key="2">
    <source>
        <dbReference type="Proteomes" id="UP000036947"/>
    </source>
</evidence>
<protein>
    <submittedName>
        <fullName evidence="1">Uncharacterized protein</fullName>
    </submittedName>
</protein>
<dbReference type="Proteomes" id="UP000036947">
    <property type="component" value="Unassembled WGS sequence"/>
</dbReference>
<accession>A0A0L0N8J0</accession>
<gene>
    <name evidence="1" type="ORF">TOPH_05028</name>
</gene>
<proteinExistence type="predicted"/>
<sequence>MLDTGHTPDHARFYTGVCEPFAMQLRRLGHHDVELIRWYVAAVNEGEPVNPQEAGKFEVEY</sequence>